<gene>
    <name evidence="2" type="ORF">BN874_690006</name>
</gene>
<accession>A0A7U7J480</accession>
<feature type="compositionally biased region" description="Basic and acidic residues" evidence="1">
    <location>
        <begin position="431"/>
        <end position="440"/>
    </location>
</feature>
<evidence type="ECO:0008006" key="4">
    <source>
        <dbReference type="Google" id="ProtNLM"/>
    </source>
</evidence>
<dbReference type="Proteomes" id="UP000019184">
    <property type="component" value="Unassembled WGS sequence"/>
</dbReference>
<comment type="caution">
    <text evidence="2">The sequence shown here is derived from an EMBL/GenBank/DDBJ whole genome shotgun (WGS) entry which is preliminary data.</text>
</comment>
<protein>
    <recommendedName>
        <fullName evidence="4">Portal protein</fullName>
    </recommendedName>
</protein>
<proteinExistence type="predicted"/>
<keyword evidence="3" id="KW-1185">Reference proteome</keyword>
<evidence type="ECO:0000313" key="2">
    <source>
        <dbReference type="EMBL" id="CDH46956.1"/>
    </source>
</evidence>
<evidence type="ECO:0000313" key="3">
    <source>
        <dbReference type="Proteomes" id="UP000019184"/>
    </source>
</evidence>
<dbReference type="AlphaFoldDB" id="A0A7U7J480"/>
<dbReference type="InterPro" id="IPR009279">
    <property type="entry name" value="Portal_Mu"/>
</dbReference>
<organism evidence="2 3">
    <name type="scientific">Candidatus Contendobacter odensis Run_B_J11</name>
    <dbReference type="NCBI Taxonomy" id="1400861"/>
    <lineage>
        <taxon>Bacteria</taxon>
        <taxon>Pseudomonadati</taxon>
        <taxon>Pseudomonadota</taxon>
        <taxon>Gammaproteobacteria</taxon>
        <taxon>Candidatus Competibacteraceae</taxon>
        <taxon>Candidatus Contendibacter</taxon>
    </lineage>
</organism>
<dbReference type="Pfam" id="PF06074">
    <property type="entry name" value="Portal_Mu"/>
    <property type="match status" value="1"/>
</dbReference>
<sequence length="440" mass="49470">MVDLVQVGDSGLRRSGGYISEEFLPELRGSLAVRQYRQMADNDATIGAILFAIEMLCRQVTWDMQPVDDSSGADDGAEFAEQVLFDDMEMPWDSFISEVLSMLVYGYAPFETVWKLRKGDSKDPRYRSRFSDGKVGLRALSIRAQESVRRWHFAEDGTVIGLWQQPETGTEIYIPAEKLLLFRTRSRKNNPEGVSLLRNAWRSWKLKTRIEEIEGIGIERDLAGLPVVRIPGQFMSSYATDQEKAAVRHYEDLVQNIKRDRQEGVVLPGDKDEQGNYLYDLTLLTAGSSRAFDTGTVIDRYEHRMASSVLADFIFLGQQATGSFALSSDKTALFATALGTILKQIEEPINRFLLPQLWKLNGMKPETMPTLSHGDIEKPDLAQLGEFIRALSGSGATLFPDRDLENRLREFASLPKAPEEGAEGKGMTPEEQAKLDVELR</sequence>
<dbReference type="RefSeq" id="WP_051498019.1">
    <property type="nucleotide sequence ID" value="NZ_CBTK010000286.1"/>
</dbReference>
<reference evidence="2 3" key="1">
    <citation type="journal article" date="2014" name="ISME J.">
        <title>Candidatus Competibacter-lineage genomes retrieved from metagenomes reveal functional metabolic diversity.</title>
        <authorList>
            <person name="McIlroy S.J."/>
            <person name="Albertsen M."/>
            <person name="Andresen E.K."/>
            <person name="Saunders A.M."/>
            <person name="Kristiansen R."/>
            <person name="Stokholm-Bjerregaard M."/>
            <person name="Nielsen K.L."/>
            <person name="Nielsen P.H."/>
        </authorList>
    </citation>
    <scope>NUCLEOTIDE SEQUENCE [LARGE SCALE GENOMIC DNA]</scope>
    <source>
        <strain evidence="2 3">Run_B_J11</strain>
    </source>
</reference>
<name>A0A7U7J480_9GAMM</name>
<dbReference type="EMBL" id="CBTK010000286">
    <property type="protein sequence ID" value="CDH46956.1"/>
    <property type="molecule type" value="Genomic_DNA"/>
</dbReference>
<dbReference type="OrthoDB" id="7059604at2"/>
<evidence type="ECO:0000256" key="1">
    <source>
        <dbReference type="SAM" id="MobiDB-lite"/>
    </source>
</evidence>
<feature type="region of interest" description="Disordered" evidence="1">
    <location>
        <begin position="412"/>
        <end position="440"/>
    </location>
</feature>